<dbReference type="SUPFAM" id="SSF56042">
    <property type="entry name" value="PurM C-terminal domain-like"/>
    <property type="match status" value="1"/>
</dbReference>
<keyword evidence="6" id="KW-0547">Nucleotide-binding</keyword>
<dbReference type="PANTHER" id="PTHR10520">
    <property type="entry name" value="TRIFUNCTIONAL PURINE BIOSYNTHETIC PROTEIN ADENOSINE-3-RELATED"/>
    <property type="match status" value="1"/>
</dbReference>
<dbReference type="GO" id="GO:0005524">
    <property type="term" value="F:ATP binding"/>
    <property type="evidence" value="ECO:0007669"/>
    <property type="project" value="UniProtKB-KW"/>
</dbReference>
<dbReference type="GO" id="GO:0046084">
    <property type="term" value="P:adenine biosynthetic process"/>
    <property type="evidence" value="ECO:0007669"/>
    <property type="project" value="TreeGrafter"/>
</dbReference>
<dbReference type="Pfam" id="PF02769">
    <property type="entry name" value="AIRS_C"/>
    <property type="match status" value="1"/>
</dbReference>
<dbReference type="GO" id="GO:0006189">
    <property type="term" value="P:'de novo' IMP biosynthetic process"/>
    <property type="evidence" value="ECO:0007669"/>
    <property type="project" value="UniProtKB-UniPathway"/>
</dbReference>
<evidence type="ECO:0000259" key="12">
    <source>
        <dbReference type="Pfam" id="PF00586"/>
    </source>
</evidence>
<comment type="catalytic activity">
    <reaction evidence="11">
        <text>2-formamido-N(1)-(5-O-phospho-beta-D-ribosyl)acetamidine + ATP = 5-amino-1-(5-phospho-beta-D-ribosyl)imidazole + ADP + phosphate + H(+)</text>
        <dbReference type="Rhea" id="RHEA:23032"/>
        <dbReference type="ChEBI" id="CHEBI:15378"/>
        <dbReference type="ChEBI" id="CHEBI:30616"/>
        <dbReference type="ChEBI" id="CHEBI:43474"/>
        <dbReference type="ChEBI" id="CHEBI:137981"/>
        <dbReference type="ChEBI" id="CHEBI:147287"/>
        <dbReference type="ChEBI" id="CHEBI:456216"/>
        <dbReference type="EC" id="6.3.3.1"/>
    </reaction>
</comment>
<evidence type="ECO:0000256" key="11">
    <source>
        <dbReference type="ARBA" id="ARBA00049057"/>
    </source>
</evidence>
<accession>A0A1H6AHD6</accession>
<dbReference type="RefSeq" id="WP_103934145.1">
    <property type="nucleotide sequence ID" value="NZ_FNVA01000005.1"/>
</dbReference>
<dbReference type="Gene3D" id="3.30.1330.10">
    <property type="entry name" value="PurM-like, N-terminal domain"/>
    <property type="match status" value="1"/>
</dbReference>
<dbReference type="UniPathway" id="UPA00074">
    <property type="reaction ID" value="UER00129"/>
</dbReference>
<keyword evidence="15" id="KW-1185">Reference proteome</keyword>
<dbReference type="PANTHER" id="PTHR10520:SF12">
    <property type="entry name" value="TRIFUNCTIONAL PURINE BIOSYNTHETIC PROTEIN ADENOSINE-3"/>
    <property type="match status" value="1"/>
</dbReference>
<dbReference type="GO" id="GO:0004637">
    <property type="term" value="F:phosphoribosylamine-glycine ligase activity"/>
    <property type="evidence" value="ECO:0007669"/>
    <property type="project" value="TreeGrafter"/>
</dbReference>
<evidence type="ECO:0000313" key="14">
    <source>
        <dbReference type="EMBL" id="SEG47802.1"/>
    </source>
</evidence>
<dbReference type="InterPro" id="IPR016188">
    <property type="entry name" value="PurM-like_N"/>
</dbReference>
<dbReference type="InterPro" id="IPR004733">
    <property type="entry name" value="PurM_cligase"/>
</dbReference>
<evidence type="ECO:0000259" key="13">
    <source>
        <dbReference type="Pfam" id="PF02769"/>
    </source>
</evidence>
<evidence type="ECO:0000256" key="10">
    <source>
        <dbReference type="ARBA" id="ARBA00033093"/>
    </source>
</evidence>
<evidence type="ECO:0000256" key="7">
    <source>
        <dbReference type="ARBA" id="ARBA00022840"/>
    </source>
</evidence>
<dbReference type="CDD" id="cd02196">
    <property type="entry name" value="PurM"/>
    <property type="match status" value="1"/>
</dbReference>
<feature type="domain" description="PurM-like C-terminal" evidence="13">
    <location>
        <begin position="190"/>
        <end position="355"/>
    </location>
</feature>
<comment type="similarity">
    <text evidence="2">Belongs to the AIR synthase family.</text>
</comment>
<protein>
    <recommendedName>
        <fullName evidence="4">Phosphoribosylformylglycinamidine cyclo-ligase</fullName>
        <ecNumber evidence="3">6.3.3.1</ecNumber>
    </recommendedName>
    <alternativeName>
        <fullName evidence="9">AIR synthase</fullName>
    </alternativeName>
    <alternativeName>
        <fullName evidence="10">AIRS</fullName>
    </alternativeName>
    <alternativeName>
        <fullName evidence="8">Phosphoribosyl-aminoimidazole synthetase</fullName>
    </alternativeName>
</protein>
<dbReference type="NCBIfam" id="TIGR00878">
    <property type="entry name" value="purM"/>
    <property type="match status" value="1"/>
</dbReference>
<dbReference type="EMBL" id="FNVA01000005">
    <property type="protein sequence ID" value="SEG47802.1"/>
    <property type="molecule type" value="Genomic_DNA"/>
</dbReference>
<feature type="domain" description="PurM-like N-terminal" evidence="12">
    <location>
        <begin position="74"/>
        <end position="178"/>
    </location>
</feature>
<dbReference type="InterPro" id="IPR036676">
    <property type="entry name" value="PurM-like_C_sf"/>
</dbReference>
<evidence type="ECO:0000256" key="9">
    <source>
        <dbReference type="ARBA" id="ARBA00032931"/>
    </source>
</evidence>
<sequence>MSRFPADANPPTTPLSEEEERAARATWLGDRYIQSNDRIKGLARRTFNKQVLSELGGYSGLYALDAERYPEPILVASSASIGPKLEFAAQMGLHGVLGADLVNHCVNDVAVQGATPLYFMDYFAAGRLDPQVVEQVISGLVDSCKANGCALLGGDTAERPGLLRETEYELAGFLTGVVSRARLLEPDHIQDGDLMLALPSNGLHNTGFDRARQGLLEVGRYHIEQYVNALQDKVGAALLRPHRSYLAPIRKLLQAECAHGFAHITSGGVTDSLPRALPRGLAAHVDLSSWEVPPLFQHLRDLTEIDQQDMLRAFNMGVGLVAFVPPALLPKARAVLHRINERSWILGRVVRAPQRRVLYV</sequence>
<dbReference type="AlphaFoldDB" id="A0A1H6AHD6"/>
<dbReference type="InterPro" id="IPR036921">
    <property type="entry name" value="PurM-like_N_sf"/>
</dbReference>
<dbReference type="EC" id="6.3.3.1" evidence="3"/>
<reference evidence="14 15" key="1">
    <citation type="submission" date="2016-10" db="EMBL/GenBank/DDBJ databases">
        <authorList>
            <person name="de Groot N.N."/>
        </authorList>
    </citation>
    <scope>NUCLEOTIDE SEQUENCE [LARGE SCALE GENOMIC DNA]</scope>
    <source>
        <strain evidence="14 15">DSM 22489</strain>
    </source>
</reference>
<evidence type="ECO:0000256" key="6">
    <source>
        <dbReference type="ARBA" id="ARBA00022741"/>
    </source>
</evidence>
<dbReference type="OrthoDB" id="9802507at2"/>
<dbReference type="Gene3D" id="3.90.650.10">
    <property type="entry name" value="PurM-like C-terminal domain"/>
    <property type="match status" value="1"/>
</dbReference>
<dbReference type="Proteomes" id="UP000236728">
    <property type="component" value="Unassembled WGS sequence"/>
</dbReference>
<name>A0A1H6AHD6_9BACT</name>
<keyword evidence="7" id="KW-0067">ATP-binding</keyword>
<keyword evidence="5 14" id="KW-0436">Ligase</keyword>
<evidence type="ECO:0000256" key="1">
    <source>
        <dbReference type="ARBA" id="ARBA00004686"/>
    </source>
</evidence>
<dbReference type="GO" id="GO:0005829">
    <property type="term" value="C:cytosol"/>
    <property type="evidence" value="ECO:0007669"/>
    <property type="project" value="TreeGrafter"/>
</dbReference>
<evidence type="ECO:0000256" key="4">
    <source>
        <dbReference type="ARBA" id="ARBA00020367"/>
    </source>
</evidence>
<evidence type="ECO:0000256" key="2">
    <source>
        <dbReference type="ARBA" id="ARBA00010280"/>
    </source>
</evidence>
<evidence type="ECO:0000256" key="5">
    <source>
        <dbReference type="ARBA" id="ARBA00022598"/>
    </source>
</evidence>
<dbReference type="GO" id="GO:0004641">
    <property type="term" value="F:phosphoribosylformylglycinamidine cyclo-ligase activity"/>
    <property type="evidence" value="ECO:0007669"/>
    <property type="project" value="UniProtKB-EC"/>
</dbReference>
<dbReference type="SUPFAM" id="SSF55326">
    <property type="entry name" value="PurM N-terminal domain-like"/>
    <property type="match status" value="1"/>
</dbReference>
<evidence type="ECO:0000313" key="15">
    <source>
        <dbReference type="Proteomes" id="UP000236728"/>
    </source>
</evidence>
<evidence type="ECO:0000256" key="8">
    <source>
        <dbReference type="ARBA" id="ARBA00031908"/>
    </source>
</evidence>
<dbReference type="Pfam" id="PF00586">
    <property type="entry name" value="AIRS"/>
    <property type="match status" value="1"/>
</dbReference>
<proteinExistence type="inferred from homology"/>
<dbReference type="InterPro" id="IPR010918">
    <property type="entry name" value="PurM-like_C_dom"/>
</dbReference>
<evidence type="ECO:0000256" key="3">
    <source>
        <dbReference type="ARBA" id="ARBA00013047"/>
    </source>
</evidence>
<comment type="pathway">
    <text evidence="1">Purine metabolism; IMP biosynthesis via de novo pathway; 5-amino-1-(5-phospho-D-ribosyl)imidazole from N(2)-formyl-N(1)-(5-phospho-D-ribosyl)glycinamide: step 2/2.</text>
</comment>
<organism evidence="14 15">
    <name type="scientific">Bryocella elongata</name>
    <dbReference type="NCBI Taxonomy" id="863522"/>
    <lineage>
        <taxon>Bacteria</taxon>
        <taxon>Pseudomonadati</taxon>
        <taxon>Acidobacteriota</taxon>
        <taxon>Terriglobia</taxon>
        <taxon>Terriglobales</taxon>
        <taxon>Acidobacteriaceae</taxon>
        <taxon>Bryocella</taxon>
    </lineage>
</organism>
<gene>
    <name evidence="14" type="ORF">SAMN05421819_3150</name>
</gene>